<dbReference type="Proteomes" id="UP001165960">
    <property type="component" value="Unassembled WGS sequence"/>
</dbReference>
<dbReference type="EMBL" id="QTSX02000191">
    <property type="protein sequence ID" value="KAJ9087823.1"/>
    <property type="molecule type" value="Genomic_DNA"/>
</dbReference>
<evidence type="ECO:0000313" key="1">
    <source>
        <dbReference type="EMBL" id="KAJ9087823.1"/>
    </source>
</evidence>
<reference evidence="1" key="1">
    <citation type="submission" date="2022-04" db="EMBL/GenBank/DDBJ databases">
        <title>Genome of the entomopathogenic fungus Entomophthora muscae.</title>
        <authorList>
            <person name="Elya C."/>
            <person name="Lovett B.R."/>
            <person name="Lee E."/>
            <person name="Macias A.M."/>
            <person name="Hajek A.E."/>
            <person name="De Bivort B.L."/>
            <person name="Kasson M.T."/>
            <person name="De Fine Licht H.H."/>
            <person name="Stajich J.E."/>
        </authorList>
    </citation>
    <scope>NUCLEOTIDE SEQUENCE</scope>
    <source>
        <strain evidence="1">Berkeley</strain>
    </source>
</reference>
<evidence type="ECO:0000313" key="2">
    <source>
        <dbReference type="Proteomes" id="UP001165960"/>
    </source>
</evidence>
<name>A0ACC2ULY7_9FUNG</name>
<gene>
    <name evidence="1" type="ORF">DSO57_1029228</name>
</gene>
<comment type="caution">
    <text evidence="1">The sequence shown here is derived from an EMBL/GenBank/DDBJ whole genome shotgun (WGS) entry which is preliminary data.</text>
</comment>
<accession>A0ACC2ULY7</accession>
<sequence length="83" mass="8652">MSFQDTASRVSLPESAKLATLKVALDSTGADLPPWSEPAGSLQDLIWRLCNYTTGKSIQSTDAELNNLALVGASATIATGLIS</sequence>
<organism evidence="1 2">
    <name type="scientific">Entomophthora muscae</name>
    <dbReference type="NCBI Taxonomy" id="34485"/>
    <lineage>
        <taxon>Eukaryota</taxon>
        <taxon>Fungi</taxon>
        <taxon>Fungi incertae sedis</taxon>
        <taxon>Zoopagomycota</taxon>
        <taxon>Entomophthoromycotina</taxon>
        <taxon>Entomophthoromycetes</taxon>
        <taxon>Entomophthorales</taxon>
        <taxon>Entomophthoraceae</taxon>
        <taxon>Entomophthora</taxon>
    </lineage>
</organism>
<protein>
    <submittedName>
        <fullName evidence="1">Uncharacterized protein</fullName>
    </submittedName>
</protein>
<proteinExistence type="predicted"/>
<keyword evidence="2" id="KW-1185">Reference proteome</keyword>